<evidence type="ECO:0000313" key="6">
    <source>
        <dbReference type="EMBL" id="CAJ1960046.1"/>
    </source>
</evidence>
<reference evidence="6" key="1">
    <citation type="submission" date="2023-08" db="EMBL/GenBank/DDBJ databases">
        <authorList>
            <person name="Audoor S."/>
            <person name="Bilcke G."/>
        </authorList>
    </citation>
    <scope>NUCLEOTIDE SEQUENCE</scope>
</reference>
<dbReference type="PROSITE" id="PS00062">
    <property type="entry name" value="ALDOKETO_REDUCTASE_2"/>
    <property type="match status" value="1"/>
</dbReference>
<dbReference type="Pfam" id="PF13671">
    <property type="entry name" value="AAA_33"/>
    <property type="match status" value="1"/>
</dbReference>
<proteinExistence type="inferred from homology"/>
<evidence type="ECO:0000256" key="1">
    <source>
        <dbReference type="ARBA" id="ARBA00007905"/>
    </source>
</evidence>
<comment type="caution">
    <text evidence="6">The sequence shown here is derived from an EMBL/GenBank/DDBJ whole genome shotgun (WGS) entry which is preliminary data.</text>
</comment>
<accession>A0AAD2G228</accession>
<feature type="compositionally biased region" description="Basic and acidic residues" evidence="4">
    <location>
        <begin position="1"/>
        <end position="23"/>
    </location>
</feature>
<dbReference type="Pfam" id="PF08645">
    <property type="entry name" value="PNK3P"/>
    <property type="match status" value="1"/>
</dbReference>
<dbReference type="SUPFAM" id="SSF56784">
    <property type="entry name" value="HAD-like"/>
    <property type="match status" value="1"/>
</dbReference>
<dbReference type="InterPro" id="IPR023214">
    <property type="entry name" value="HAD_sf"/>
</dbReference>
<dbReference type="InterPro" id="IPR036812">
    <property type="entry name" value="NAD(P)_OxRdtase_dom_sf"/>
</dbReference>
<dbReference type="InterPro" id="IPR023210">
    <property type="entry name" value="NADP_OxRdtase_dom"/>
</dbReference>
<sequence>MSRRDGPIDEKWLDRPRAKRSSDRPSSNVDDSSKKHCHKKAGETLSESENSRWTEKLTKKGDSPEVSKSQRDIHQTNLFSFFSSSSSTKKQSMQHENDKISPQHEGKAKTATKKATPAQEKNAFSQPISAKPAEPQLDQPGAISDAIPKPMIPSTVSPPQNVIWNSPMDSVIIRKVRGEKPRKKVAAMDLDGTLTVWRISGWPSRLEHYELWSSTIPSQLRSLHDDGHKLVIFSNQGAIRKSHDGKKATLVKNVINWIAGLVDRPIHAVMSTKSLKNDPTNSYHKPSEKMWDVAIRFLNNREPFDVTKSFFVGDSADVNDEQGGVDLRFAAAISMTHGGGSQLQFCEPSQFFGPSDASRRASANAIGKSIPPPPNEALKARAAFLGGYYPRVPIMLLLCGVQGSGKSTFCKQLLRVNAESWIHLSQDTINKGKPGKREQVEARARAAIQNGKCVLVDRMHLDPMQRKFFIDVAKSENAPVHVAVFKPPRNVILERVRNRTNHPGKVMGESGVRQASRALDKLEMPSYSEEIELITCVSTAQRVGWLASLYGNMMGGASGFYFPHCEIPASDNFKMPTISLGTMGMGKRKAKEIVLSMIDSGFGCIDTAPTYRNEEEIGKALSFSKSDTLCIVKIPKAATTTEKVRLSLDSTLGKLQLKQADLLLLHWPCDVMAAGTLSAVWKEMESYLNDGLCKALGVCNFNVGALASLLSVCTVRPVVNQVERHPLLAQWDLLDFCTQNDIFLQAHSPLGQGSDELLNQPLLKCIASETSMSTAQIVIRWNLQHGALVTPKCCTPDHANEILSTFALSSDQMKTIDSLDRGRRFVSPPFMYGTAVYCWGKQIRT</sequence>
<dbReference type="InterPro" id="IPR013954">
    <property type="entry name" value="PNK3P"/>
</dbReference>
<comment type="similarity">
    <text evidence="1">Belongs to the aldo/keto reductase family.</text>
</comment>
<keyword evidence="3" id="KW-0560">Oxidoreductase</keyword>
<dbReference type="InterPro" id="IPR018170">
    <property type="entry name" value="Aldo/ket_reductase_CS"/>
</dbReference>
<dbReference type="SUPFAM" id="SSF51430">
    <property type="entry name" value="NAD(P)-linked oxidoreductase"/>
    <property type="match status" value="1"/>
</dbReference>
<name>A0AAD2G228_9STRA</name>
<evidence type="ECO:0000256" key="4">
    <source>
        <dbReference type="SAM" id="MobiDB-lite"/>
    </source>
</evidence>
<evidence type="ECO:0000259" key="5">
    <source>
        <dbReference type="Pfam" id="PF00248"/>
    </source>
</evidence>
<evidence type="ECO:0000256" key="2">
    <source>
        <dbReference type="ARBA" id="ARBA00022857"/>
    </source>
</evidence>
<dbReference type="Proteomes" id="UP001295423">
    <property type="component" value="Unassembled WGS sequence"/>
</dbReference>
<feature type="region of interest" description="Disordered" evidence="4">
    <location>
        <begin position="1"/>
        <end position="144"/>
    </location>
</feature>
<dbReference type="EMBL" id="CAKOGP040002041">
    <property type="protein sequence ID" value="CAJ1960046.1"/>
    <property type="molecule type" value="Genomic_DNA"/>
</dbReference>
<dbReference type="NCBIfam" id="TIGR01662">
    <property type="entry name" value="HAD-SF-IIIA"/>
    <property type="match status" value="1"/>
</dbReference>
<evidence type="ECO:0000256" key="3">
    <source>
        <dbReference type="ARBA" id="ARBA00023002"/>
    </source>
</evidence>
<dbReference type="GO" id="GO:0016616">
    <property type="term" value="F:oxidoreductase activity, acting on the CH-OH group of donors, NAD or NADP as acceptor"/>
    <property type="evidence" value="ECO:0007669"/>
    <property type="project" value="UniProtKB-ARBA"/>
</dbReference>
<dbReference type="Pfam" id="PF00248">
    <property type="entry name" value="Aldo_ket_red"/>
    <property type="match status" value="1"/>
</dbReference>
<dbReference type="AlphaFoldDB" id="A0AAD2G228"/>
<feature type="compositionally biased region" description="Basic and acidic residues" evidence="4">
    <location>
        <begin position="49"/>
        <end position="74"/>
    </location>
</feature>
<protein>
    <recommendedName>
        <fullName evidence="5">NADP-dependent oxidoreductase domain-containing protein</fullName>
    </recommendedName>
</protein>
<dbReference type="InterPro" id="IPR020471">
    <property type="entry name" value="AKR"/>
</dbReference>
<keyword evidence="7" id="KW-1185">Reference proteome</keyword>
<organism evidence="6 7">
    <name type="scientific">Cylindrotheca closterium</name>
    <dbReference type="NCBI Taxonomy" id="2856"/>
    <lineage>
        <taxon>Eukaryota</taxon>
        <taxon>Sar</taxon>
        <taxon>Stramenopiles</taxon>
        <taxon>Ochrophyta</taxon>
        <taxon>Bacillariophyta</taxon>
        <taxon>Bacillariophyceae</taxon>
        <taxon>Bacillariophycidae</taxon>
        <taxon>Bacillariales</taxon>
        <taxon>Bacillariaceae</taxon>
        <taxon>Cylindrotheca</taxon>
    </lineage>
</organism>
<keyword evidence="2" id="KW-0521">NADP</keyword>
<dbReference type="Gene3D" id="3.40.50.300">
    <property type="entry name" value="P-loop containing nucleotide triphosphate hydrolases"/>
    <property type="match status" value="1"/>
</dbReference>
<dbReference type="InterPro" id="IPR006549">
    <property type="entry name" value="HAD-SF_hydro_IIIA"/>
</dbReference>
<dbReference type="PANTHER" id="PTHR43827:SF3">
    <property type="entry name" value="NADP-DEPENDENT OXIDOREDUCTASE DOMAIN-CONTAINING PROTEIN"/>
    <property type="match status" value="1"/>
</dbReference>
<gene>
    <name evidence="6" type="ORF">CYCCA115_LOCUS18462</name>
</gene>
<dbReference type="Gene3D" id="3.40.50.1000">
    <property type="entry name" value="HAD superfamily/HAD-like"/>
    <property type="match status" value="1"/>
</dbReference>
<dbReference type="PANTHER" id="PTHR43827">
    <property type="entry name" value="2,5-DIKETO-D-GLUCONIC ACID REDUCTASE"/>
    <property type="match status" value="1"/>
</dbReference>
<dbReference type="PRINTS" id="PR00069">
    <property type="entry name" value="ALDKETRDTASE"/>
</dbReference>
<feature type="domain" description="NADP-dependent oxidoreductase" evidence="5">
    <location>
        <begin position="578"/>
        <end position="820"/>
    </location>
</feature>
<dbReference type="CDD" id="cd19071">
    <property type="entry name" value="AKR_AKR1-5-like"/>
    <property type="match status" value="1"/>
</dbReference>
<feature type="compositionally biased region" description="Basic and acidic residues" evidence="4">
    <location>
        <begin position="93"/>
        <end position="108"/>
    </location>
</feature>
<evidence type="ECO:0000313" key="7">
    <source>
        <dbReference type="Proteomes" id="UP001295423"/>
    </source>
</evidence>
<dbReference type="InterPro" id="IPR036412">
    <property type="entry name" value="HAD-like_sf"/>
</dbReference>
<dbReference type="SUPFAM" id="SSF52540">
    <property type="entry name" value="P-loop containing nucleoside triphosphate hydrolases"/>
    <property type="match status" value="1"/>
</dbReference>
<dbReference type="InterPro" id="IPR027417">
    <property type="entry name" value="P-loop_NTPase"/>
</dbReference>
<dbReference type="Gene3D" id="3.20.20.100">
    <property type="entry name" value="NADP-dependent oxidoreductase domain"/>
    <property type="match status" value="1"/>
</dbReference>